<reference evidence="3" key="2">
    <citation type="submission" date="2020-05" db="UniProtKB">
        <authorList>
            <consortium name="EnsemblMetazoa"/>
        </authorList>
    </citation>
    <scope>IDENTIFICATION</scope>
    <source>
        <strain evidence="3">MINIMUS1</strain>
    </source>
</reference>
<evidence type="ECO:0000313" key="4">
    <source>
        <dbReference type="Proteomes" id="UP000075920"/>
    </source>
</evidence>
<dbReference type="InterPro" id="IPR032071">
    <property type="entry name" value="DUF4806"/>
</dbReference>
<dbReference type="Proteomes" id="UP000075920">
    <property type="component" value="Unassembled WGS sequence"/>
</dbReference>
<dbReference type="AlphaFoldDB" id="A0A182WK98"/>
<evidence type="ECO:0000313" key="3">
    <source>
        <dbReference type="EnsemblMetazoa" id="AMIN010811-PA"/>
    </source>
</evidence>
<evidence type="ECO:0000256" key="1">
    <source>
        <dbReference type="SAM" id="MobiDB-lite"/>
    </source>
</evidence>
<organism evidence="3 4">
    <name type="scientific">Anopheles minimus</name>
    <dbReference type="NCBI Taxonomy" id="112268"/>
    <lineage>
        <taxon>Eukaryota</taxon>
        <taxon>Metazoa</taxon>
        <taxon>Ecdysozoa</taxon>
        <taxon>Arthropoda</taxon>
        <taxon>Hexapoda</taxon>
        <taxon>Insecta</taxon>
        <taxon>Pterygota</taxon>
        <taxon>Neoptera</taxon>
        <taxon>Endopterygota</taxon>
        <taxon>Diptera</taxon>
        <taxon>Nematocera</taxon>
        <taxon>Culicoidea</taxon>
        <taxon>Culicidae</taxon>
        <taxon>Anophelinae</taxon>
        <taxon>Anopheles</taxon>
    </lineage>
</organism>
<dbReference type="VEuPathDB" id="VectorBase:AMIN010811"/>
<proteinExistence type="predicted"/>
<dbReference type="EnsemblMetazoa" id="AMIN010811-RA">
    <property type="protein sequence ID" value="AMIN010811-PA"/>
    <property type="gene ID" value="AMIN010811"/>
</dbReference>
<name>A0A182WK98_9DIPT</name>
<protein>
    <submittedName>
        <fullName evidence="3">DUF4806 domain-containing protein</fullName>
    </submittedName>
</protein>
<reference evidence="4" key="1">
    <citation type="submission" date="2013-03" db="EMBL/GenBank/DDBJ databases">
        <title>The Genome Sequence of Anopheles minimus MINIMUS1.</title>
        <authorList>
            <consortium name="The Broad Institute Genomics Platform"/>
            <person name="Neafsey D.E."/>
            <person name="Walton C."/>
            <person name="Walker B."/>
            <person name="Young S.K."/>
            <person name="Zeng Q."/>
            <person name="Gargeya S."/>
            <person name="Fitzgerald M."/>
            <person name="Haas B."/>
            <person name="Abouelleil A."/>
            <person name="Allen A.W."/>
            <person name="Alvarado L."/>
            <person name="Arachchi H.M."/>
            <person name="Berlin A.M."/>
            <person name="Chapman S.B."/>
            <person name="Gainer-Dewar J."/>
            <person name="Goldberg J."/>
            <person name="Griggs A."/>
            <person name="Gujja S."/>
            <person name="Hansen M."/>
            <person name="Howarth C."/>
            <person name="Imamovic A."/>
            <person name="Ireland A."/>
            <person name="Larimer J."/>
            <person name="McCowan C."/>
            <person name="Murphy C."/>
            <person name="Pearson M."/>
            <person name="Poon T.W."/>
            <person name="Priest M."/>
            <person name="Roberts A."/>
            <person name="Saif S."/>
            <person name="Shea T."/>
            <person name="Sisk P."/>
            <person name="Sykes S."/>
            <person name="Wortman J."/>
            <person name="Nusbaum C."/>
            <person name="Birren B."/>
        </authorList>
    </citation>
    <scope>NUCLEOTIDE SEQUENCE [LARGE SCALE GENOMIC DNA]</scope>
    <source>
        <strain evidence="4">MINIMUS1</strain>
    </source>
</reference>
<dbReference type="Pfam" id="PF16064">
    <property type="entry name" value="DUF4806"/>
    <property type="match status" value="1"/>
</dbReference>
<feature type="region of interest" description="Disordered" evidence="1">
    <location>
        <begin position="87"/>
        <end position="117"/>
    </location>
</feature>
<accession>A0A182WK98</accession>
<dbReference type="STRING" id="112268.A0A182WK98"/>
<keyword evidence="4" id="KW-1185">Reference proteome</keyword>
<sequence length="349" mass="40145">MEQNFQNKFCAEMLPSKRNNKSNNVLNLRRKLEIQNSRDLDAAQEQTTIKVEYVSDDEQDYEIFATTDESFLATLKMTCSDSEDPFGDAAAGGSVSQASHTEEHPGKKAKLSAVGSPNGSPLNANAFMNMFRSLSKQITTMHNKIDRMRIEVRHNTERLERVEKKVSLSMRTLDRVKDVIIMIDESAGNHLNQEMQSSSSPAPSFEFNKITNEEEFTAFDTKLGKDEEYYFNMKQGFRLKILADEPDNRMHEAIDMIFERAFMPLCSWTGHGAAGPKIPFGTRKNILKLFADIGTNNYMTVNELFVENFFKNKLRHAKQRLHLKGIVKTACRKRRTDYNEPYRRKNRTK</sequence>
<feature type="domain" description="DUF4806" evidence="2">
    <location>
        <begin position="203"/>
        <end position="292"/>
    </location>
</feature>
<evidence type="ECO:0000259" key="2">
    <source>
        <dbReference type="Pfam" id="PF16064"/>
    </source>
</evidence>